<feature type="region of interest" description="Disordered" evidence="2">
    <location>
        <begin position="370"/>
        <end position="443"/>
    </location>
</feature>
<dbReference type="EMBL" id="CH478192">
    <property type="protein sequence ID" value="EAT33609.1"/>
    <property type="molecule type" value="Genomic_DNA"/>
</dbReference>
<dbReference type="VEuPathDB" id="VectorBase:AAEL014257"/>
<name>Q16H91_AEDAE</name>
<keyword evidence="1" id="KW-0863">Zinc-finger</keyword>
<feature type="binding site" evidence="1">
    <location>
        <position position="9"/>
    </location>
    <ligand>
        <name>Zn(2+)</name>
        <dbReference type="ChEBI" id="CHEBI:29105"/>
    </ligand>
</feature>
<accession>Q16H91</accession>
<reference evidence="4" key="3">
    <citation type="submission" date="2012-09" db="EMBL/GenBank/DDBJ databases">
        <authorList>
            <consortium name="VectorBase"/>
        </authorList>
    </citation>
    <scope>NUCLEOTIDE SEQUENCE</scope>
    <source>
        <strain evidence="4">Liverpool</strain>
    </source>
</reference>
<dbReference type="InterPro" id="IPR012934">
    <property type="entry name" value="Znf_AD"/>
</dbReference>
<dbReference type="PaxDb" id="7159-AAEL014105-PA"/>
<gene>
    <name evidence="4" type="ORF">AaeL_AAEL014105</name>
</gene>
<feature type="binding site" evidence="1">
    <location>
        <position position="6"/>
    </location>
    <ligand>
        <name>Zn(2+)</name>
        <dbReference type="ChEBI" id="CHEBI:29105"/>
    </ligand>
</feature>
<evidence type="ECO:0000313" key="4">
    <source>
        <dbReference type="EMBL" id="EAT33609.1"/>
    </source>
</evidence>
<proteinExistence type="predicted"/>
<dbReference type="PROSITE" id="PS51915">
    <property type="entry name" value="ZAD"/>
    <property type="match status" value="1"/>
</dbReference>
<dbReference type="Proteomes" id="UP000682892">
    <property type="component" value="Unassembled WGS sequence"/>
</dbReference>
<keyword evidence="1" id="KW-0862">Zinc</keyword>
<reference evidence="4" key="1">
    <citation type="submission" date="2005-10" db="EMBL/GenBank/DDBJ databases">
        <authorList>
            <person name="Loftus B.J."/>
            <person name="Nene V.M."/>
            <person name="Hannick L.I."/>
            <person name="Bidwell S."/>
            <person name="Haas B."/>
            <person name="Amedeo P."/>
            <person name="Orvis J."/>
            <person name="Wortman J.R."/>
            <person name="White O.R."/>
            <person name="Salzberg S."/>
            <person name="Shumway M."/>
            <person name="Koo H."/>
            <person name="Zhao Y."/>
            <person name="Holmes M."/>
            <person name="Miller J."/>
            <person name="Schatz M."/>
            <person name="Pop M."/>
            <person name="Pai G."/>
            <person name="Utterback T."/>
            <person name="Rogers Y.-H."/>
            <person name="Kravitz S."/>
            <person name="Fraser C.M."/>
        </authorList>
    </citation>
    <scope>NUCLEOTIDE SEQUENCE</scope>
    <source>
        <strain evidence="4">Liverpool</strain>
    </source>
</reference>
<feature type="binding site" evidence="1">
    <location>
        <position position="49"/>
    </location>
    <ligand>
        <name>Zn(2+)</name>
        <dbReference type="ChEBI" id="CHEBI:29105"/>
    </ligand>
</feature>
<feature type="domain" description="ZAD" evidence="3">
    <location>
        <begin position="4"/>
        <end position="76"/>
    </location>
</feature>
<dbReference type="eggNOG" id="ENOG502TB01">
    <property type="taxonomic scope" value="Eukaryota"/>
</dbReference>
<dbReference type="OMA" id="PTNTEMA"/>
<organism evidence="4 5">
    <name type="scientific">Aedes aegypti</name>
    <name type="common">Yellowfever mosquito</name>
    <name type="synonym">Culex aegypti</name>
    <dbReference type="NCBI Taxonomy" id="7159"/>
    <lineage>
        <taxon>Eukaryota</taxon>
        <taxon>Metazoa</taxon>
        <taxon>Ecdysozoa</taxon>
        <taxon>Arthropoda</taxon>
        <taxon>Hexapoda</taxon>
        <taxon>Insecta</taxon>
        <taxon>Pterygota</taxon>
        <taxon>Neoptera</taxon>
        <taxon>Endopterygota</taxon>
        <taxon>Diptera</taxon>
        <taxon>Nematocera</taxon>
        <taxon>Culicoidea</taxon>
        <taxon>Culicidae</taxon>
        <taxon>Culicinae</taxon>
        <taxon>Aedini</taxon>
        <taxon>Aedes</taxon>
        <taxon>Stegomyia</taxon>
    </lineage>
</organism>
<keyword evidence="1" id="KW-0479">Metal-binding</keyword>
<feature type="region of interest" description="Disordered" evidence="2">
    <location>
        <begin position="139"/>
        <end position="169"/>
    </location>
</feature>
<reference evidence="4" key="2">
    <citation type="journal article" date="2007" name="Science">
        <title>Genome sequence of Aedes aegypti, a major arbovirus vector.</title>
        <authorList>
            <person name="Nene V."/>
            <person name="Wortman J.R."/>
            <person name="Lawson D."/>
            <person name="Haas B."/>
            <person name="Kodira C."/>
            <person name="Tu Z.J."/>
            <person name="Loftus B."/>
            <person name="Xi Z."/>
            <person name="Megy K."/>
            <person name="Grabherr M."/>
            <person name="Ren Q."/>
            <person name="Zdobnov E.M."/>
            <person name="Lobo N.F."/>
            <person name="Campbell K.S."/>
            <person name="Brown S.E."/>
            <person name="Bonaldo M.F."/>
            <person name="Zhu J."/>
            <person name="Sinkins S.P."/>
            <person name="Hogenkamp D.G."/>
            <person name="Amedeo P."/>
            <person name="Arensburger P."/>
            <person name="Atkinson P.W."/>
            <person name="Bidwell S."/>
            <person name="Biedler J."/>
            <person name="Birney E."/>
            <person name="Bruggner R.V."/>
            <person name="Costas J."/>
            <person name="Coy M.R."/>
            <person name="Crabtree J."/>
            <person name="Crawford M."/>
            <person name="Debruyn B."/>
            <person name="Decaprio D."/>
            <person name="Eiglmeier K."/>
            <person name="Eisenstadt E."/>
            <person name="El-Dorry H."/>
            <person name="Gelbart W.M."/>
            <person name="Gomes S.L."/>
            <person name="Hammond M."/>
            <person name="Hannick L.I."/>
            <person name="Hogan J.R."/>
            <person name="Holmes M.H."/>
            <person name="Jaffe D."/>
            <person name="Johnston J.S."/>
            <person name="Kennedy R.C."/>
            <person name="Koo H."/>
            <person name="Kravitz S."/>
            <person name="Kriventseva E.V."/>
            <person name="Kulp D."/>
            <person name="Labutti K."/>
            <person name="Lee E."/>
            <person name="Li S."/>
            <person name="Lovin D.D."/>
            <person name="Mao C."/>
            <person name="Mauceli E."/>
            <person name="Menck C.F."/>
            <person name="Miller J.R."/>
            <person name="Montgomery P."/>
            <person name="Mori A."/>
            <person name="Nascimento A.L."/>
            <person name="Naveira H.F."/>
            <person name="Nusbaum C."/>
            <person name="O'leary S."/>
            <person name="Orvis J."/>
            <person name="Pertea M."/>
            <person name="Quesneville H."/>
            <person name="Reidenbach K.R."/>
            <person name="Rogers Y.H."/>
            <person name="Roth C.W."/>
            <person name="Schneider J.R."/>
            <person name="Schatz M."/>
            <person name="Shumway M."/>
            <person name="Stanke M."/>
            <person name="Stinson E.O."/>
            <person name="Tubio J.M."/>
            <person name="Vanzee J.P."/>
            <person name="Verjovski-Almeida S."/>
            <person name="Werner D."/>
            <person name="White O."/>
            <person name="Wyder S."/>
            <person name="Zeng Q."/>
            <person name="Zhao Q."/>
            <person name="Zhao Y."/>
            <person name="Hill C.A."/>
            <person name="Raikhel A.S."/>
            <person name="Soares M.B."/>
            <person name="Knudson D.L."/>
            <person name="Lee N.H."/>
            <person name="Galagan J."/>
            <person name="Salzberg S.L."/>
            <person name="Paulsen I.T."/>
            <person name="Dimopoulos G."/>
            <person name="Collins F.H."/>
            <person name="Birren B."/>
            <person name="Fraser-Liggett C.M."/>
            <person name="Severson D.W."/>
        </authorList>
    </citation>
    <scope>NUCLEOTIDE SEQUENCE [LARGE SCALE GENOMIC DNA]</scope>
    <source>
        <strain evidence="4">Liverpool</strain>
    </source>
</reference>
<feature type="binding site" evidence="1">
    <location>
        <position position="52"/>
    </location>
    <ligand>
        <name>Zn(2+)</name>
        <dbReference type="ChEBI" id="CHEBI:29105"/>
    </ligand>
</feature>
<dbReference type="PhylomeDB" id="Q16H91"/>
<dbReference type="GO" id="GO:0005634">
    <property type="term" value="C:nucleus"/>
    <property type="evidence" value="ECO:0007669"/>
    <property type="project" value="InterPro"/>
</dbReference>
<evidence type="ECO:0000313" key="5">
    <source>
        <dbReference type="Proteomes" id="UP000682892"/>
    </source>
</evidence>
<dbReference type="HOGENOM" id="CLU_618495_0_0_1"/>
<sequence>MTTFTCRVCGNVPLVVPNDPKPFAEVAAVYYKITELQNVDESSLPKNVCQFCYGKLVEIDWFGKNCMASYGRMTTTYSYGADHEQHNRTAFNMYPDEQRNSYSTNTIEQLQPLGHIMNYPNPQAHAEMVAPNSVLGTENVEFSQSPPKPSGASHSKSHLEKSRSTPSSDLTAIHNRLDQLGAKLDGHSAILHRIEMFMLNSSYSKPAEPQQPHNRDDFRLRSGENFDEFERMPKIVTKEQLTELDAKLANPEYEAKFFRYIQSVYKLTGKREGFPFFKTVIRRLMAPTVLVCYSWKGNSRTKKGDQTAVVNDQNYSFKNMFPNIVRFIYRVVSAADFEYTSEDNEKAFSDYLRQKTTEIKRFLHSNGVQREACTRKRRRKMQPPTATDDGGSSAGQDQGQDQEIYGVNDTTDGDFSYDEETVSDNGDDGVDIKQEAYGSNDVV</sequence>
<evidence type="ECO:0000256" key="1">
    <source>
        <dbReference type="PROSITE-ProRule" id="PRU01263"/>
    </source>
</evidence>
<evidence type="ECO:0000259" key="3">
    <source>
        <dbReference type="PROSITE" id="PS51915"/>
    </source>
</evidence>
<evidence type="ECO:0000256" key="2">
    <source>
        <dbReference type="SAM" id="MobiDB-lite"/>
    </source>
</evidence>
<dbReference type="AlphaFoldDB" id="Q16H91"/>
<feature type="compositionally biased region" description="Acidic residues" evidence="2">
    <location>
        <begin position="411"/>
        <end position="429"/>
    </location>
</feature>
<dbReference type="GO" id="GO:0008270">
    <property type="term" value="F:zinc ion binding"/>
    <property type="evidence" value="ECO:0007669"/>
    <property type="project" value="UniProtKB-UniRule"/>
</dbReference>
<protein>
    <submittedName>
        <fullName evidence="4">AAEL014105-PA</fullName>
    </submittedName>
</protein>
<feature type="compositionally biased region" description="Low complexity" evidence="2">
    <location>
        <begin position="388"/>
        <end position="402"/>
    </location>
</feature>
<dbReference type="SMART" id="SM00868">
    <property type="entry name" value="zf-AD"/>
    <property type="match status" value="1"/>
</dbReference>